<name>A0A917M7Y5_9BACI</name>
<dbReference type="Pfam" id="PF01636">
    <property type="entry name" value="APH"/>
    <property type="match status" value="1"/>
</dbReference>
<reference evidence="2" key="1">
    <citation type="journal article" date="2014" name="Int. J. Syst. Evol. Microbiol.">
        <title>Complete genome sequence of Corynebacterium casei LMG S-19264T (=DSM 44701T), isolated from a smear-ripened cheese.</title>
        <authorList>
            <consortium name="US DOE Joint Genome Institute (JGI-PGF)"/>
            <person name="Walter F."/>
            <person name="Albersmeier A."/>
            <person name="Kalinowski J."/>
            <person name="Ruckert C."/>
        </authorList>
    </citation>
    <scope>NUCLEOTIDE SEQUENCE</scope>
    <source>
        <strain evidence="2">CGMCC 1.12754</strain>
    </source>
</reference>
<feature type="domain" description="Aminoglycoside phosphotransferase" evidence="1">
    <location>
        <begin position="23"/>
        <end position="249"/>
    </location>
</feature>
<sequence>MTEKEMIDYIKISFPDLKINAVQVNRDGWDNTIIIINQEIVFRFPKNNDIAWNVVVETKLLKGLHKLEPEITIPDYTILRDENDELKCVYYRFIKGVSVKEGRINLTKKNAQILGDFLTKLHSMKPDLKLNSVQTPDYWNNLYHSVHNKIFPYLNEKQKNEINDTFLSFLNSNFSSSIKKSVIHGDLTASNIICDGSGMINGIIDFTDAQLGDPAFDFAGFYWNFGPDFTKDVLSYYNGAESAESLYTRVKSFYGLQPIFHELLYAIQHDITIDWETALKKFFKLKGNG</sequence>
<accession>A0A917M7Y5</accession>
<protein>
    <submittedName>
        <fullName evidence="2">Aminoglycoside phosphotransferase</fullName>
    </submittedName>
</protein>
<dbReference type="AlphaFoldDB" id="A0A917M7Y5"/>
<reference evidence="2" key="2">
    <citation type="submission" date="2020-09" db="EMBL/GenBank/DDBJ databases">
        <authorList>
            <person name="Sun Q."/>
            <person name="Zhou Y."/>
        </authorList>
    </citation>
    <scope>NUCLEOTIDE SEQUENCE</scope>
    <source>
        <strain evidence="2">CGMCC 1.12754</strain>
    </source>
</reference>
<dbReference type="InterPro" id="IPR051678">
    <property type="entry name" value="AGP_Transferase"/>
</dbReference>
<comment type="caution">
    <text evidence="2">The sequence shown here is derived from an EMBL/GenBank/DDBJ whole genome shotgun (WGS) entry which is preliminary data.</text>
</comment>
<dbReference type="SUPFAM" id="SSF56112">
    <property type="entry name" value="Protein kinase-like (PK-like)"/>
    <property type="match status" value="1"/>
</dbReference>
<organism evidence="2 3">
    <name type="scientific">Virgibacillus oceani</name>
    <dbReference type="NCBI Taxonomy" id="1479511"/>
    <lineage>
        <taxon>Bacteria</taxon>
        <taxon>Bacillati</taxon>
        <taxon>Bacillota</taxon>
        <taxon>Bacilli</taxon>
        <taxon>Bacillales</taxon>
        <taxon>Bacillaceae</taxon>
        <taxon>Virgibacillus</taxon>
    </lineage>
</organism>
<proteinExistence type="predicted"/>
<dbReference type="RefSeq" id="WP_188456322.1">
    <property type="nucleotide sequence ID" value="NZ_BMFR01000016.1"/>
</dbReference>
<evidence type="ECO:0000313" key="3">
    <source>
        <dbReference type="Proteomes" id="UP000622860"/>
    </source>
</evidence>
<evidence type="ECO:0000313" key="2">
    <source>
        <dbReference type="EMBL" id="GGG83516.1"/>
    </source>
</evidence>
<dbReference type="EMBL" id="BMFR01000016">
    <property type="protein sequence ID" value="GGG83516.1"/>
    <property type="molecule type" value="Genomic_DNA"/>
</dbReference>
<dbReference type="Gene3D" id="3.30.200.20">
    <property type="entry name" value="Phosphorylase Kinase, domain 1"/>
    <property type="match status" value="1"/>
</dbReference>
<dbReference type="Gene3D" id="3.90.1200.10">
    <property type="match status" value="1"/>
</dbReference>
<dbReference type="PANTHER" id="PTHR21310:SF42">
    <property type="entry name" value="BIFUNCTIONAL AAC_APH"/>
    <property type="match status" value="1"/>
</dbReference>
<dbReference type="InterPro" id="IPR011009">
    <property type="entry name" value="Kinase-like_dom_sf"/>
</dbReference>
<dbReference type="InterPro" id="IPR002575">
    <property type="entry name" value="Aminoglycoside_PTrfase"/>
</dbReference>
<keyword evidence="3" id="KW-1185">Reference proteome</keyword>
<dbReference type="PANTHER" id="PTHR21310">
    <property type="entry name" value="AMINOGLYCOSIDE PHOSPHOTRANSFERASE-RELATED-RELATED"/>
    <property type="match status" value="1"/>
</dbReference>
<gene>
    <name evidence="2" type="primary">aph</name>
    <name evidence="2" type="ORF">GCM10011398_31410</name>
</gene>
<evidence type="ECO:0000259" key="1">
    <source>
        <dbReference type="Pfam" id="PF01636"/>
    </source>
</evidence>
<dbReference type="Proteomes" id="UP000622860">
    <property type="component" value="Unassembled WGS sequence"/>
</dbReference>